<dbReference type="AlphaFoldDB" id="A0AAD5XYX5"/>
<keyword evidence="5" id="KW-0406">Ion transport</keyword>
<evidence type="ECO:0000256" key="5">
    <source>
        <dbReference type="RuleBase" id="RU367022"/>
    </source>
</evidence>
<gene>
    <name evidence="6" type="ORF">HK099_005471</name>
</gene>
<keyword evidence="5" id="KW-0186">Copper</keyword>
<evidence type="ECO:0000313" key="7">
    <source>
        <dbReference type="Proteomes" id="UP001211065"/>
    </source>
</evidence>
<feature type="transmembrane region" description="Helical" evidence="5">
    <location>
        <begin position="244"/>
        <end position="269"/>
    </location>
</feature>
<accession>A0AAD5XYX5</accession>
<comment type="similarity">
    <text evidence="5">Belongs to the copper transporter (Ctr) (TC 1.A.56) family. SLC31A subfamily.</text>
</comment>
<keyword evidence="3 5" id="KW-1133">Transmembrane helix</keyword>
<keyword evidence="5" id="KW-0187">Copper transport</keyword>
<comment type="subcellular location">
    <subcellularLocation>
        <location evidence="1 5">Membrane</location>
        <topology evidence="1 5">Multi-pass membrane protein</topology>
    </subcellularLocation>
</comment>
<dbReference type="Proteomes" id="UP001211065">
    <property type="component" value="Unassembled WGS sequence"/>
</dbReference>
<dbReference type="PANTHER" id="PTHR12483">
    <property type="entry name" value="SOLUTE CARRIER FAMILY 31 COPPER TRANSPORTERS"/>
    <property type="match status" value="1"/>
</dbReference>
<evidence type="ECO:0000256" key="2">
    <source>
        <dbReference type="ARBA" id="ARBA00022692"/>
    </source>
</evidence>
<name>A0AAD5XYX5_9FUNG</name>
<dbReference type="EMBL" id="JADGJW010000428">
    <property type="protein sequence ID" value="KAJ3217430.1"/>
    <property type="molecule type" value="Genomic_DNA"/>
</dbReference>
<keyword evidence="7" id="KW-1185">Reference proteome</keyword>
<comment type="caution">
    <text evidence="6">The sequence shown here is derived from an EMBL/GenBank/DDBJ whole genome shotgun (WGS) entry which is preliminary data.</text>
</comment>
<evidence type="ECO:0000256" key="3">
    <source>
        <dbReference type="ARBA" id="ARBA00022989"/>
    </source>
</evidence>
<dbReference type="InterPro" id="IPR007274">
    <property type="entry name" value="Cop_transporter"/>
</dbReference>
<dbReference type="PANTHER" id="PTHR12483:SF27">
    <property type="entry name" value="COPPER TRANSPORT PROTEIN CTR1"/>
    <property type="match status" value="1"/>
</dbReference>
<evidence type="ECO:0000313" key="6">
    <source>
        <dbReference type="EMBL" id="KAJ3217430.1"/>
    </source>
</evidence>
<feature type="transmembrane region" description="Helical" evidence="5">
    <location>
        <begin position="336"/>
        <end position="357"/>
    </location>
</feature>
<feature type="transmembrane region" description="Helical" evidence="5">
    <location>
        <begin position="310"/>
        <end position="330"/>
    </location>
</feature>
<sequence>MITKSQECFDSKNLSCANSVYQNATLDLSKICTSNSAIVGCSILRDCKEKGKSTSFCNEFSILGDICYSDKPSLGDCLQYKSICGISGLVGDQITPSSFNAIFNNTTILDCEINHPLTNLPPTSLVKTKVESVCKRMASMDGCSSCMQNGVSLPTCNLFKTYGNLCLQMPMNECNEWKKMCDSSPDLTSFCTSAVEDDTPPSSPTNKDSSANKEVFQIPDMLMFFHSGPVDYILFKSLVPQNSLHYAIAIVILFFLAVFYEWLHVFSILKEEEWKLKNYPAICYPYKPLNLKEVKEEDENNSQYIGLKILLLRGLFKFLLTTLSYSLMLIVMTFNIGYFFAIIIGYTVGTMCFGGLCKRGSNTISASSQEASASVCC</sequence>
<keyword evidence="5" id="KW-0813">Transport</keyword>
<keyword evidence="2 5" id="KW-0812">Transmembrane</keyword>
<protein>
    <recommendedName>
        <fullName evidence="5">Copper transport protein</fullName>
    </recommendedName>
</protein>
<evidence type="ECO:0000256" key="4">
    <source>
        <dbReference type="ARBA" id="ARBA00023136"/>
    </source>
</evidence>
<dbReference type="GO" id="GO:0005886">
    <property type="term" value="C:plasma membrane"/>
    <property type="evidence" value="ECO:0007669"/>
    <property type="project" value="TreeGrafter"/>
</dbReference>
<dbReference type="Pfam" id="PF04145">
    <property type="entry name" value="Ctr"/>
    <property type="match status" value="1"/>
</dbReference>
<reference evidence="6" key="1">
    <citation type="submission" date="2020-05" db="EMBL/GenBank/DDBJ databases">
        <title>Phylogenomic resolution of chytrid fungi.</title>
        <authorList>
            <person name="Stajich J.E."/>
            <person name="Amses K."/>
            <person name="Simmons R."/>
            <person name="Seto K."/>
            <person name="Myers J."/>
            <person name="Bonds A."/>
            <person name="Quandt C.A."/>
            <person name="Barry K."/>
            <person name="Liu P."/>
            <person name="Grigoriev I."/>
            <person name="Longcore J.E."/>
            <person name="James T.Y."/>
        </authorList>
    </citation>
    <scope>NUCLEOTIDE SEQUENCE</scope>
    <source>
        <strain evidence="6">JEL0476</strain>
    </source>
</reference>
<organism evidence="6 7">
    <name type="scientific">Clydaea vesicula</name>
    <dbReference type="NCBI Taxonomy" id="447962"/>
    <lineage>
        <taxon>Eukaryota</taxon>
        <taxon>Fungi</taxon>
        <taxon>Fungi incertae sedis</taxon>
        <taxon>Chytridiomycota</taxon>
        <taxon>Chytridiomycota incertae sedis</taxon>
        <taxon>Chytridiomycetes</taxon>
        <taxon>Lobulomycetales</taxon>
        <taxon>Lobulomycetaceae</taxon>
        <taxon>Clydaea</taxon>
    </lineage>
</organism>
<dbReference type="GO" id="GO:0005375">
    <property type="term" value="F:copper ion transmembrane transporter activity"/>
    <property type="evidence" value="ECO:0007669"/>
    <property type="project" value="UniProtKB-UniRule"/>
</dbReference>
<keyword evidence="4 5" id="KW-0472">Membrane</keyword>
<proteinExistence type="inferred from homology"/>
<evidence type="ECO:0000256" key="1">
    <source>
        <dbReference type="ARBA" id="ARBA00004141"/>
    </source>
</evidence>